<dbReference type="Gene3D" id="1.10.2020.10">
    <property type="entry name" value="uronate isomerase, domain 2, chain A"/>
    <property type="match status" value="1"/>
</dbReference>
<proteinExistence type="inferred from homology"/>
<evidence type="ECO:0000256" key="6">
    <source>
        <dbReference type="ARBA" id="ARBA00023235"/>
    </source>
</evidence>
<organism evidence="7 8">
    <name type="scientific">Psychromicrobium silvestre</name>
    <dbReference type="NCBI Taxonomy" id="1645614"/>
    <lineage>
        <taxon>Bacteria</taxon>
        <taxon>Bacillati</taxon>
        <taxon>Actinomycetota</taxon>
        <taxon>Actinomycetes</taxon>
        <taxon>Micrococcales</taxon>
        <taxon>Micrococcaceae</taxon>
        <taxon>Psychromicrobium</taxon>
    </lineage>
</organism>
<dbReference type="AlphaFoldDB" id="A0A7Y9LV92"/>
<evidence type="ECO:0000313" key="7">
    <source>
        <dbReference type="EMBL" id="NYE96165.1"/>
    </source>
</evidence>
<dbReference type="EMBL" id="JACBYQ010000002">
    <property type="protein sequence ID" value="NYE96165.1"/>
    <property type="molecule type" value="Genomic_DNA"/>
</dbReference>
<dbReference type="GO" id="GO:0019698">
    <property type="term" value="P:D-galacturonate catabolic process"/>
    <property type="evidence" value="ECO:0007669"/>
    <property type="project" value="TreeGrafter"/>
</dbReference>
<dbReference type="PANTHER" id="PTHR30068:SF4">
    <property type="entry name" value="URONATE ISOMERASE"/>
    <property type="match status" value="1"/>
</dbReference>
<gene>
    <name evidence="7" type="ORF">FHU41_002415</name>
</gene>
<dbReference type="SUPFAM" id="SSF51556">
    <property type="entry name" value="Metallo-dependent hydrolases"/>
    <property type="match status" value="1"/>
</dbReference>
<dbReference type="InterPro" id="IPR003766">
    <property type="entry name" value="Uronate_isomerase"/>
</dbReference>
<evidence type="ECO:0000256" key="1">
    <source>
        <dbReference type="ARBA" id="ARBA00001165"/>
    </source>
</evidence>
<evidence type="ECO:0000256" key="3">
    <source>
        <dbReference type="ARBA" id="ARBA00008397"/>
    </source>
</evidence>
<dbReference type="NCBIfam" id="NF002794">
    <property type="entry name" value="PRK02925.1"/>
    <property type="match status" value="1"/>
</dbReference>
<evidence type="ECO:0000256" key="4">
    <source>
        <dbReference type="ARBA" id="ARBA00012546"/>
    </source>
</evidence>
<protein>
    <recommendedName>
        <fullName evidence="5">Uronate isomerase</fullName>
        <ecNumber evidence="4">5.3.1.12</ecNumber>
    </recommendedName>
</protein>
<sequence>MNAAEDSSTRGLQSIALDPDRLFPAEPSVRGIARELHALVAELPILSPHGHVPAQVLLENSPFEDPASLLISPDHYVTRLIHASGVDLAELGVGGASAEPREIWRKFCAAWPLFDGTASGYWLRSELVELFGVDDELIDAEHADPIFDQLVAALKTPAFLPRALFDSFRIEVLATTDDPLDSLDAHRALAADPSFTGRVIPTFRPDRYLNAATPGFAERVDRLISEAGEGVAGYQGYLRALQNRRAYFIQHGAVSADHGVRTPRTLKLEQAEAARLFEAAMRGDLSPQERDAFEAQMIYQMARMSVADGLVMTVHPGSFRDHHTPSFERFGPDTGHDIPVPVSYTEGLRPLLNDFGDSPGFQLLLFTLDETVFSRELAPLAGFYPAVYLGAPWWFLDAPDAMLRFRSAVTETAGFSRSAGFVDDTRAFCSIPARHDASRRVEAAFLARLVAEKRLRGDRAAEIIVDLVDGAPRRAFKLGAFKSGAFEPSAFELGEGSVR</sequence>
<reference evidence="7 8" key="1">
    <citation type="submission" date="2020-07" db="EMBL/GenBank/DDBJ databases">
        <title>Sequencing the genomes of 1000 actinobacteria strains.</title>
        <authorList>
            <person name="Klenk H.-P."/>
        </authorList>
    </citation>
    <scope>NUCLEOTIDE SEQUENCE [LARGE SCALE GENOMIC DNA]</scope>
    <source>
        <strain evidence="7 8">DSM 102047</strain>
    </source>
</reference>
<dbReference type="GO" id="GO:0008880">
    <property type="term" value="F:glucuronate isomerase activity"/>
    <property type="evidence" value="ECO:0007669"/>
    <property type="project" value="UniProtKB-EC"/>
</dbReference>
<dbReference type="EC" id="5.3.1.12" evidence="4"/>
<evidence type="ECO:0000313" key="8">
    <source>
        <dbReference type="Proteomes" id="UP000521748"/>
    </source>
</evidence>
<dbReference type="PANTHER" id="PTHR30068">
    <property type="entry name" value="URONATE ISOMERASE"/>
    <property type="match status" value="1"/>
</dbReference>
<dbReference type="Gene3D" id="3.20.20.140">
    <property type="entry name" value="Metal-dependent hydrolases"/>
    <property type="match status" value="1"/>
</dbReference>
<evidence type="ECO:0000256" key="2">
    <source>
        <dbReference type="ARBA" id="ARBA00004892"/>
    </source>
</evidence>
<dbReference type="Proteomes" id="UP000521748">
    <property type="component" value="Unassembled WGS sequence"/>
</dbReference>
<keyword evidence="6 7" id="KW-0413">Isomerase</keyword>
<name>A0A7Y9LV92_9MICC</name>
<dbReference type="RefSeq" id="WP_343046322.1">
    <property type="nucleotide sequence ID" value="NZ_JACBYQ010000002.1"/>
</dbReference>
<comment type="pathway">
    <text evidence="2">Carbohydrate metabolism; pentose and glucuronate interconversion.</text>
</comment>
<evidence type="ECO:0000256" key="5">
    <source>
        <dbReference type="ARBA" id="ARBA00020555"/>
    </source>
</evidence>
<comment type="catalytic activity">
    <reaction evidence="1">
        <text>D-glucuronate = D-fructuronate</text>
        <dbReference type="Rhea" id="RHEA:13049"/>
        <dbReference type="ChEBI" id="CHEBI:58720"/>
        <dbReference type="ChEBI" id="CHEBI:59863"/>
        <dbReference type="EC" id="5.3.1.12"/>
    </reaction>
</comment>
<dbReference type="UniPathway" id="UPA00246"/>
<dbReference type="InterPro" id="IPR032466">
    <property type="entry name" value="Metal_Hydrolase"/>
</dbReference>
<accession>A0A7Y9LV92</accession>
<keyword evidence="8" id="KW-1185">Reference proteome</keyword>
<comment type="similarity">
    <text evidence="3">Belongs to the metallo-dependent hydrolases superfamily. Uronate isomerase family.</text>
</comment>
<comment type="caution">
    <text evidence="7">The sequence shown here is derived from an EMBL/GenBank/DDBJ whole genome shotgun (WGS) entry which is preliminary data.</text>
</comment>
<dbReference type="Pfam" id="PF02614">
    <property type="entry name" value="UxaC"/>
    <property type="match status" value="1"/>
</dbReference>
<dbReference type="GO" id="GO:0042840">
    <property type="term" value="P:D-glucuronate catabolic process"/>
    <property type="evidence" value="ECO:0007669"/>
    <property type="project" value="TreeGrafter"/>
</dbReference>